<accession>A0A0G9K3Y7</accession>
<evidence type="ECO:0000259" key="1">
    <source>
        <dbReference type="Pfam" id="PF23843"/>
    </source>
</evidence>
<sequence>MKVIAIKPLNHKGKTVEKGKVIELDDVTAKKLIEEKAVEEVKEQKIETKSGEQK</sequence>
<protein>
    <recommendedName>
        <fullName evidence="1">DUF7210 domain-containing protein</fullName>
    </recommendedName>
</protein>
<comment type="caution">
    <text evidence="2">The sequence shown here is derived from an EMBL/GenBank/DDBJ whole genome shotgun (WGS) entry which is preliminary data.</text>
</comment>
<dbReference type="InterPro" id="IPR055634">
    <property type="entry name" value="DUF7210"/>
</dbReference>
<name>A0A0G9K3Y7_9BACT</name>
<evidence type="ECO:0000313" key="2">
    <source>
        <dbReference type="EMBL" id="KLE00575.1"/>
    </source>
</evidence>
<dbReference type="Pfam" id="PF23843">
    <property type="entry name" value="DUF7210"/>
    <property type="match status" value="1"/>
</dbReference>
<dbReference type="AlphaFoldDB" id="A0A0G9K3Y7"/>
<feature type="domain" description="DUF7210" evidence="1">
    <location>
        <begin position="1"/>
        <end position="37"/>
    </location>
</feature>
<proteinExistence type="predicted"/>
<dbReference type="RefSeq" id="WP_155401072.1">
    <property type="nucleotide sequence ID" value="NZ_JAIQ01000083.1"/>
</dbReference>
<evidence type="ECO:0000313" key="3">
    <source>
        <dbReference type="Proteomes" id="UP000035514"/>
    </source>
</evidence>
<reference evidence="2 3" key="1">
    <citation type="submission" date="2014-01" db="EMBL/GenBank/DDBJ databases">
        <title>Development of a Comparative Genomic Fingerprinting Assay for High Resolution Genotyping of Arcobacter butzleri.</title>
        <authorList>
            <person name="Webb A.L."/>
            <person name="Inglis G.D."/>
            <person name="Kruczkiewicz P."/>
            <person name="Selinger L.B."/>
            <person name="Taboada E.N."/>
        </authorList>
    </citation>
    <scope>NUCLEOTIDE SEQUENCE [LARGE SCALE GENOMIC DNA]</scope>
    <source>
        <strain evidence="2 3">L348</strain>
    </source>
</reference>
<gene>
    <name evidence="2" type="ORF">AA20_05320</name>
</gene>
<dbReference type="PATRIC" id="fig|1447256.3.peg.1034"/>
<dbReference type="Proteomes" id="UP000035514">
    <property type="component" value="Unassembled WGS sequence"/>
</dbReference>
<dbReference type="EMBL" id="JAIQ01000083">
    <property type="protein sequence ID" value="KLE00575.1"/>
    <property type="molecule type" value="Genomic_DNA"/>
</dbReference>
<organism evidence="2 3">
    <name type="scientific">Aliarcobacter butzleri L348</name>
    <dbReference type="NCBI Taxonomy" id="1447256"/>
    <lineage>
        <taxon>Bacteria</taxon>
        <taxon>Pseudomonadati</taxon>
        <taxon>Campylobacterota</taxon>
        <taxon>Epsilonproteobacteria</taxon>
        <taxon>Campylobacterales</taxon>
        <taxon>Arcobacteraceae</taxon>
        <taxon>Aliarcobacter</taxon>
    </lineage>
</organism>